<protein>
    <submittedName>
        <fullName evidence="10">ABC transporter permease</fullName>
    </submittedName>
</protein>
<evidence type="ECO:0000259" key="9">
    <source>
        <dbReference type="Pfam" id="PF12704"/>
    </source>
</evidence>
<evidence type="ECO:0000256" key="1">
    <source>
        <dbReference type="ARBA" id="ARBA00004651"/>
    </source>
</evidence>
<comment type="caution">
    <text evidence="10">The sequence shown here is derived from an EMBL/GenBank/DDBJ whole genome shotgun (WGS) entry which is preliminary data.</text>
</comment>
<comment type="similarity">
    <text evidence="2">Belongs to the ABC-4 integral membrane protein family. LolC/E subfamily.</text>
</comment>
<keyword evidence="4 7" id="KW-0812">Transmembrane</keyword>
<gene>
    <name evidence="10" type="ORF">NCR95_04725</name>
</gene>
<dbReference type="InterPro" id="IPR025857">
    <property type="entry name" value="MacB_PCD"/>
</dbReference>
<evidence type="ECO:0000256" key="7">
    <source>
        <dbReference type="SAM" id="Phobius"/>
    </source>
</evidence>
<dbReference type="Pfam" id="PF12704">
    <property type="entry name" value="MacB_PCD"/>
    <property type="match status" value="1"/>
</dbReference>
<evidence type="ECO:0000259" key="8">
    <source>
        <dbReference type="Pfam" id="PF02687"/>
    </source>
</evidence>
<evidence type="ECO:0000256" key="6">
    <source>
        <dbReference type="ARBA" id="ARBA00023136"/>
    </source>
</evidence>
<accession>A0ABT0TUE6</accession>
<keyword evidence="5 7" id="KW-1133">Transmembrane helix</keyword>
<evidence type="ECO:0000256" key="4">
    <source>
        <dbReference type="ARBA" id="ARBA00022692"/>
    </source>
</evidence>
<comment type="subcellular location">
    <subcellularLocation>
        <location evidence="1">Cell membrane</location>
        <topology evidence="1">Multi-pass membrane protein</topology>
    </subcellularLocation>
</comment>
<dbReference type="InterPro" id="IPR051447">
    <property type="entry name" value="Lipoprotein-release_system"/>
</dbReference>
<feature type="transmembrane region" description="Helical" evidence="7">
    <location>
        <begin position="365"/>
        <end position="385"/>
    </location>
</feature>
<name>A0ABT0TUE6_9HELI</name>
<feature type="domain" description="ABC3 transporter permease C-terminal" evidence="8">
    <location>
        <begin position="274"/>
        <end position="399"/>
    </location>
</feature>
<feature type="domain" description="MacB-like periplasmic core" evidence="9">
    <location>
        <begin position="29"/>
        <end position="161"/>
    </location>
</feature>
<evidence type="ECO:0000313" key="10">
    <source>
        <dbReference type="EMBL" id="MCL9819474.1"/>
    </source>
</evidence>
<evidence type="ECO:0000256" key="2">
    <source>
        <dbReference type="ARBA" id="ARBA00005236"/>
    </source>
</evidence>
<keyword evidence="3" id="KW-1003">Cell membrane</keyword>
<dbReference type="Pfam" id="PF02687">
    <property type="entry name" value="FtsX"/>
    <property type="match status" value="1"/>
</dbReference>
<dbReference type="PANTHER" id="PTHR30489:SF0">
    <property type="entry name" value="LIPOPROTEIN-RELEASING SYSTEM TRANSMEMBRANE PROTEIN LOLE"/>
    <property type="match status" value="1"/>
</dbReference>
<keyword evidence="6 7" id="KW-0472">Membrane</keyword>
<sequence>MTQKGIISFLLFRYLRFNKHQPFISIAAILAFLGVCIGVMVLIVAMALMNGFDKEFERKLFIMNYPLTMIQGSPEKITKKTLEDLQNNFPQLQFSPFIQTQAISKIGNRMEGAMVFGVDFNLESKINPIFKEAYLQSQQHQNQSKEIFSVIIGKSLKDSYGLDYQSNLLLIFTDFIPNAIQLSPTMKRFVVDGFFQSGLIAYDKGYIYTSLEAMQIIKNLPQDTYDGIHIHSNNPQKDIISLQESYPQMRIVGWWEQNGNFFAALALEKRALFIVLMLIILVASLNIISSLLMTVMNRRREIALLLTMGASSKEIQKTFLYLGNFIGVSGIICGSILAFIILYLLSSFPIISLPADVYGSSKLPLELSLLDLFLILCGSFAIVFFSSYYPAKKATQINPLEVLRNE</sequence>
<reference evidence="10" key="1">
    <citation type="submission" date="2022-06" db="EMBL/GenBank/DDBJ databases">
        <title>Helicobacter colisuis sp. nov.</title>
        <authorList>
            <person name="Papic B."/>
            <person name="Gruntar I."/>
        </authorList>
    </citation>
    <scope>NUCLEOTIDE SEQUENCE</scope>
    <source>
        <strain evidence="10">11154-15</strain>
    </source>
</reference>
<evidence type="ECO:0000313" key="11">
    <source>
        <dbReference type="Proteomes" id="UP001057522"/>
    </source>
</evidence>
<dbReference type="Proteomes" id="UP001057522">
    <property type="component" value="Unassembled WGS sequence"/>
</dbReference>
<feature type="transmembrane region" description="Helical" evidence="7">
    <location>
        <begin position="318"/>
        <end position="345"/>
    </location>
</feature>
<dbReference type="InterPro" id="IPR003838">
    <property type="entry name" value="ABC3_permease_C"/>
</dbReference>
<feature type="transmembrane region" description="Helical" evidence="7">
    <location>
        <begin position="23"/>
        <end position="49"/>
    </location>
</feature>
<evidence type="ECO:0000256" key="5">
    <source>
        <dbReference type="ARBA" id="ARBA00022989"/>
    </source>
</evidence>
<feature type="transmembrane region" description="Helical" evidence="7">
    <location>
        <begin position="271"/>
        <end position="297"/>
    </location>
</feature>
<organism evidence="10 11">
    <name type="scientific">Helicobacter colisuis</name>
    <dbReference type="NCBI Taxonomy" id="2949739"/>
    <lineage>
        <taxon>Bacteria</taxon>
        <taxon>Pseudomonadati</taxon>
        <taxon>Campylobacterota</taxon>
        <taxon>Epsilonproteobacteria</taxon>
        <taxon>Campylobacterales</taxon>
        <taxon>Helicobacteraceae</taxon>
        <taxon>Helicobacter</taxon>
    </lineage>
</organism>
<proteinExistence type="inferred from homology"/>
<dbReference type="RefSeq" id="WP_250604187.1">
    <property type="nucleotide sequence ID" value="NZ_JAMOKX010000003.1"/>
</dbReference>
<keyword evidence="11" id="KW-1185">Reference proteome</keyword>
<dbReference type="PANTHER" id="PTHR30489">
    <property type="entry name" value="LIPOPROTEIN-RELEASING SYSTEM TRANSMEMBRANE PROTEIN LOLE"/>
    <property type="match status" value="1"/>
</dbReference>
<dbReference type="EMBL" id="JAMOKX010000003">
    <property type="protein sequence ID" value="MCL9819474.1"/>
    <property type="molecule type" value="Genomic_DNA"/>
</dbReference>
<evidence type="ECO:0000256" key="3">
    <source>
        <dbReference type="ARBA" id="ARBA00022475"/>
    </source>
</evidence>